<dbReference type="eggNOG" id="COG3391">
    <property type="taxonomic scope" value="Bacteria"/>
</dbReference>
<dbReference type="OrthoDB" id="581621at2"/>
<dbReference type="Proteomes" id="UP000002432">
    <property type="component" value="Chromosome"/>
</dbReference>
<accession>Q1IQF2</accession>
<dbReference type="STRING" id="204669.Acid345_1897"/>
<gene>
    <name evidence="2" type="ordered locus">Acid345_1897</name>
</gene>
<name>Q1IQF2_KORVE</name>
<dbReference type="AlphaFoldDB" id="Q1IQF2"/>
<dbReference type="KEGG" id="aba:Acid345_1897"/>
<organism evidence="2 3">
    <name type="scientific">Koribacter versatilis (strain Ellin345)</name>
    <dbReference type="NCBI Taxonomy" id="204669"/>
    <lineage>
        <taxon>Bacteria</taxon>
        <taxon>Pseudomonadati</taxon>
        <taxon>Acidobacteriota</taxon>
        <taxon>Terriglobia</taxon>
        <taxon>Terriglobales</taxon>
        <taxon>Candidatus Korobacteraceae</taxon>
        <taxon>Candidatus Korobacter</taxon>
    </lineage>
</organism>
<dbReference type="HOGENOM" id="CLU_040905_0_0_0"/>
<dbReference type="NCBIfam" id="TIGR03118">
    <property type="entry name" value="PEPCTERM_chp_1"/>
    <property type="match status" value="1"/>
</dbReference>
<dbReference type="InterPro" id="IPR017549">
    <property type="entry name" value="APMV_L690"/>
</dbReference>
<protein>
    <recommendedName>
        <fullName evidence="4">TIGR03118 family protein</fullName>
    </recommendedName>
</protein>
<feature type="chain" id="PRO_5004191104" description="TIGR03118 family protein" evidence="1">
    <location>
        <begin position="25"/>
        <end position="361"/>
    </location>
</feature>
<evidence type="ECO:0000256" key="1">
    <source>
        <dbReference type="SAM" id="SignalP"/>
    </source>
</evidence>
<evidence type="ECO:0000313" key="3">
    <source>
        <dbReference type="Proteomes" id="UP000002432"/>
    </source>
</evidence>
<keyword evidence="1" id="KW-0732">Signal</keyword>
<reference evidence="2 3" key="1">
    <citation type="journal article" date="2009" name="Appl. Environ. Microbiol.">
        <title>Three genomes from the phylum Acidobacteria provide insight into the lifestyles of these microorganisms in soils.</title>
        <authorList>
            <person name="Ward N.L."/>
            <person name="Challacombe J.F."/>
            <person name="Janssen P.H."/>
            <person name="Henrissat B."/>
            <person name="Coutinho P.M."/>
            <person name="Wu M."/>
            <person name="Xie G."/>
            <person name="Haft D.H."/>
            <person name="Sait M."/>
            <person name="Badger J."/>
            <person name="Barabote R.D."/>
            <person name="Bradley B."/>
            <person name="Brettin T.S."/>
            <person name="Brinkac L.M."/>
            <person name="Bruce D."/>
            <person name="Creasy T."/>
            <person name="Daugherty S.C."/>
            <person name="Davidsen T.M."/>
            <person name="DeBoy R.T."/>
            <person name="Detter J.C."/>
            <person name="Dodson R.J."/>
            <person name="Durkin A.S."/>
            <person name="Ganapathy A."/>
            <person name="Gwinn-Giglio M."/>
            <person name="Han C.S."/>
            <person name="Khouri H."/>
            <person name="Kiss H."/>
            <person name="Kothari S.P."/>
            <person name="Madupu R."/>
            <person name="Nelson K.E."/>
            <person name="Nelson W.C."/>
            <person name="Paulsen I."/>
            <person name="Penn K."/>
            <person name="Ren Q."/>
            <person name="Rosovitz M.J."/>
            <person name="Selengut J.D."/>
            <person name="Shrivastava S."/>
            <person name="Sullivan S.A."/>
            <person name="Tapia R."/>
            <person name="Thompson L.S."/>
            <person name="Watkins K.L."/>
            <person name="Yang Q."/>
            <person name="Yu C."/>
            <person name="Zafar N."/>
            <person name="Zhou L."/>
            <person name="Kuske C.R."/>
        </authorList>
    </citation>
    <scope>NUCLEOTIDE SEQUENCE [LARGE SCALE GENOMIC DNA]</scope>
    <source>
        <strain evidence="2 3">Ellin345</strain>
    </source>
</reference>
<evidence type="ECO:0000313" key="2">
    <source>
        <dbReference type="EMBL" id="ABF40898.1"/>
    </source>
</evidence>
<keyword evidence="3" id="KW-1185">Reference proteome</keyword>
<proteinExistence type="predicted"/>
<dbReference type="SUPFAM" id="SSF101898">
    <property type="entry name" value="NHL repeat"/>
    <property type="match status" value="1"/>
</dbReference>
<dbReference type="RefSeq" id="WP_011522700.1">
    <property type="nucleotide sequence ID" value="NC_008009.1"/>
</dbReference>
<dbReference type="EnsemblBacteria" id="ABF40898">
    <property type="protein sequence ID" value="ABF40898"/>
    <property type="gene ID" value="Acid345_1897"/>
</dbReference>
<evidence type="ECO:0008006" key="4">
    <source>
        <dbReference type="Google" id="ProtNLM"/>
    </source>
</evidence>
<feature type="signal peptide" evidence="1">
    <location>
        <begin position="1"/>
        <end position="24"/>
    </location>
</feature>
<sequence length="361" mass="38346">MSNPRRQLLWAAAALAVLTLPANAQHYTRTDLTTDAASVTTAPNIDANLVNAWGLSRSSGSPWWVSDNGTGLSTLYDGAGVPQSLVVKIPPPGGSTSPATPTGTVYNYTTSFAVGGKPAVFLFVTEDGTISGWNPTVNLTNAIIAVDRSKSAIYKGCAIAQTAWGPRFYATNFKSGRIEIFDGSFHRLSTDHHAFRDERLRDDFVPFNVQNVGGNLVVTFAHREEGSHDEDHGPGVGYVDIFDVYGNLIQRLQHGKFLNAPWGIAATPADFGAFSHRLLIGNFGDGKINVFDPITGKFQGQLLDASGAPIAIDGLWALSFGNGSKAGNANDLYFTAGPNDEGDGILGKLSAVGTEQRGNTE</sequence>
<dbReference type="EMBL" id="CP000360">
    <property type="protein sequence ID" value="ABF40898.1"/>
    <property type="molecule type" value="Genomic_DNA"/>
</dbReference>